<dbReference type="Pfam" id="PF01344">
    <property type="entry name" value="Kelch_1"/>
    <property type="match status" value="2"/>
</dbReference>
<reference evidence="3" key="1">
    <citation type="journal article" date="2002" name="Science">
        <title>The draft genome of Ciona intestinalis: insights into chordate and vertebrate origins.</title>
        <authorList>
            <person name="Dehal P."/>
            <person name="Satou Y."/>
            <person name="Campbell R.K."/>
            <person name="Chapman J."/>
            <person name="Degnan B."/>
            <person name="De Tomaso A."/>
            <person name="Davidson B."/>
            <person name="Di Gregorio A."/>
            <person name="Gelpke M."/>
            <person name="Goodstein D.M."/>
            <person name="Harafuji N."/>
            <person name="Hastings K.E."/>
            <person name="Ho I."/>
            <person name="Hotta K."/>
            <person name="Huang W."/>
            <person name="Kawashima T."/>
            <person name="Lemaire P."/>
            <person name="Martinez D."/>
            <person name="Meinertzhagen I.A."/>
            <person name="Necula S."/>
            <person name="Nonaka M."/>
            <person name="Putnam N."/>
            <person name="Rash S."/>
            <person name="Saiga H."/>
            <person name="Satake M."/>
            <person name="Terry A."/>
            <person name="Yamada L."/>
            <person name="Wang H.G."/>
            <person name="Awazu S."/>
            <person name="Azumi K."/>
            <person name="Boore J."/>
            <person name="Branno M."/>
            <person name="Chin-Bow S."/>
            <person name="DeSantis R."/>
            <person name="Doyle S."/>
            <person name="Francino P."/>
            <person name="Keys D.N."/>
            <person name="Haga S."/>
            <person name="Hayashi H."/>
            <person name="Hino K."/>
            <person name="Imai K.S."/>
            <person name="Inaba K."/>
            <person name="Kano S."/>
            <person name="Kobayashi K."/>
            <person name="Kobayashi M."/>
            <person name="Lee B.I."/>
            <person name="Makabe K.W."/>
            <person name="Manohar C."/>
            <person name="Matassi G."/>
            <person name="Medina M."/>
            <person name="Mochizuki Y."/>
            <person name="Mount S."/>
            <person name="Morishita T."/>
            <person name="Miura S."/>
            <person name="Nakayama A."/>
            <person name="Nishizaka S."/>
            <person name="Nomoto H."/>
            <person name="Ohta F."/>
            <person name="Oishi K."/>
            <person name="Rigoutsos I."/>
            <person name="Sano M."/>
            <person name="Sasaki A."/>
            <person name="Sasakura Y."/>
            <person name="Shoguchi E."/>
            <person name="Shin-i T."/>
            <person name="Spagnuolo A."/>
            <person name="Stainier D."/>
            <person name="Suzuki M.M."/>
            <person name="Tassy O."/>
            <person name="Takatori N."/>
            <person name="Tokuoka M."/>
            <person name="Yagi K."/>
            <person name="Yoshizaki F."/>
            <person name="Wada S."/>
            <person name="Zhang C."/>
            <person name="Hyatt P.D."/>
            <person name="Larimer F."/>
            <person name="Detter C."/>
            <person name="Doggett N."/>
            <person name="Glavina T."/>
            <person name="Hawkins T."/>
            <person name="Richardson P."/>
            <person name="Lucas S."/>
            <person name="Kohara Y."/>
            <person name="Levine M."/>
            <person name="Satoh N."/>
            <person name="Rokhsar D.S."/>
        </authorList>
    </citation>
    <scope>NUCLEOTIDE SEQUENCE [LARGE SCALE GENOMIC DNA]</scope>
</reference>
<dbReference type="SUPFAM" id="SSF117281">
    <property type="entry name" value="Kelch motif"/>
    <property type="match status" value="1"/>
</dbReference>
<keyword evidence="3" id="KW-1185">Reference proteome</keyword>
<dbReference type="OMA" id="METPRSH"/>
<dbReference type="PRINTS" id="PR00501">
    <property type="entry name" value="KELCHREPEAT"/>
</dbReference>
<evidence type="ECO:0000313" key="3">
    <source>
        <dbReference type="Proteomes" id="UP000008144"/>
    </source>
</evidence>
<protein>
    <submittedName>
        <fullName evidence="2">Uncharacterized protein</fullName>
    </submittedName>
</protein>
<dbReference type="EMBL" id="EAAA01000849">
    <property type="status" value="NOT_ANNOTATED_CDS"/>
    <property type="molecule type" value="Genomic_DNA"/>
</dbReference>
<accession>H2XVI1</accession>
<reference evidence="2" key="3">
    <citation type="submission" date="2025-08" db="UniProtKB">
        <authorList>
            <consortium name="Ensembl"/>
        </authorList>
    </citation>
    <scope>IDENTIFICATION</scope>
</reference>
<dbReference type="Ensembl" id="ENSCINT00000034012.1">
    <property type="protein sequence ID" value="ENSCINP00000033665.1"/>
    <property type="gene ID" value="ENSCING00000018242.1"/>
</dbReference>
<dbReference type="AlphaFoldDB" id="H2XVI1"/>
<dbReference type="PANTHER" id="PTHR45632">
    <property type="entry name" value="LD33804P"/>
    <property type="match status" value="1"/>
</dbReference>
<keyword evidence="1" id="KW-0880">Kelch repeat</keyword>
<sequence>MNEKKSGLCGVVYNDEIYAIGGRGLKSVERYNIRTNTWTKVSSLNHERDGSCACVVNGKIYVIGGLSDDVSKSIEAYDATINEWKIETNMETPRSHASVVAL</sequence>
<dbReference type="Gene3D" id="2.120.10.80">
    <property type="entry name" value="Kelch-type beta propeller"/>
    <property type="match status" value="1"/>
</dbReference>
<dbReference type="InterPro" id="IPR006652">
    <property type="entry name" value="Kelch_1"/>
</dbReference>
<dbReference type="SMART" id="SM00612">
    <property type="entry name" value="Kelch"/>
    <property type="match status" value="2"/>
</dbReference>
<evidence type="ECO:0000256" key="1">
    <source>
        <dbReference type="ARBA" id="ARBA00022441"/>
    </source>
</evidence>
<dbReference type="Proteomes" id="UP000008144">
    <property type="component" value="Chromosome 12"/>
</dbReference>
<reference evidence="2" key="4">
    <citation type="submission" date="2025-09" db="UniProtKB">
        <authorList>
            <consortium name="Ensembl"/>
        </authorList>
    </citation>
    <scope>IDENTIFICATION</scope>
</reference>
<dbReference type="InterPro" id="IPR015915">
    <property type="entry name" value="Kelch-typ_b-propeller"/>
</dbReference>
<dbReference type="PANTHER" id="PTHR45632:SF27">
    <property type="entry name" value="KELCH-LIKE PROTEIN 9"/>
    <property type="match status" value="1"/>
</dbReference>
<dbReference type="HOGENOM" id="CLU_004253_10_1_1"/>
<dbReference type="GeneTree" id="ENSGT00940000164156"/>
<dbReference type="InParanoid" id="H2XVI1"/>
<organism evidence="2 3">
    <name type="scientific">Ciona intestinalis</name>
    <name type="common">Transparent sea squirt</name>
    <name type="synonym">Ascidia intestinalis</name>
    <dbReference type="NCBI Taxonomy" id="7719"/>
    <lineage>
        <taxon>Eukaryota</taxon>
        <taxon>Metazoa</taxon>
        <taxon>Chordata</taxon>
        <taxon>Tunicata</taxon>
        <taxon>Ascidiacea</taxon>
        <taxon>Phlebobranchia</taxon>
        <taxon>Cionidae</taxon>
        <taxon>Ciona</taxon>
    </lineage>
</organism>
<dbReference type="STRING" id="7719.ENSCINP00000033665"/>
<name>H2XVI1_CIOIN</name>
<evidence type="ECO:0000313" key="2">
    <source>
        <dbReference type="Ensembl" id="ENSCINP00000033665.1"/>
    </source>
</evidence>
<reference evidence="2" key="2">
    <citation type="journal article" date="2008" name="Genome Biol.">
        <title>Improved genome assembly and evidence-based global gene model set for the chordate Ciona intestinalis: new insight into intron and operon populations.</title>
        <authorList>
            <person name="Satou Y."/>
            <person name="Mineta K."/>
            <person name="Ogasawara M."/>
            <person name="Sasakura Y."/>
            <person name="Shoguchi E."/>
            <person name="Ueno K."/>
            <person name="Yamada L."/>
            <person name="Matsumoto J."/>
            <person name="Wasserscheid J."/>
            <person name="Dewar K."/>
            <person name="Wiley G.B."/>
            <person name="Macmil S.L."/>
            <person name="Roe B.A."/>
            <person name="Zeller R.W."/>
            <person name="Hastings K.E."/>
            <person name="Lemaire P."/>
            <person name="Lindquist E."/>
            <person name="Endo T."/>
            <person name="Hotta K."/>
            <person name="Inaba K."/>
        </authorList>
    </citation>
    <scope>NUCLEOTIDE SEQUENCE [LARGE SCALE GENOMIC DNA]</scope>
    <source>
        <strain evidence="2">wild type</strain>
    </source>
</reference>
<proteinExistence type="predicted"/>